<protein>
    <submittedName>
        <fullName evidence="1">Uncharacterized protein</fullName>
    </submittedName>
</protein>
<keyword evidence="2" id="KW-1185">Reference proteome</keyword>
<dbReference type="InterPro" id="IPR036397">
    <property type="entry name" value="RNaseH_sf"/>
</dbReference>
<dbReference type="Proteomes" id="UP001235939">
    <property type="component" value="Chromosome 16"/>
</dbReference>
<organism evidence="1 2">
    <name type="scientific">Cordylochernes scorpioides</name>
    <dbReference type="NCBI Taxonomy" id="51811"/>
    <lineage>
        <taxon>Eukaryota</taxon>
        <taxon>Metazoa</taxon>
        <taxon>Ecdysozoa</taxon>
        <taxon>Arthropoda</taxon>
        <taxon>Chelicerata</taxon>
        <taxon>Arachnida</taxon>
        <taxon>Pseudoscorpiones</taxon>
        <taxon>Cheliferoidea</taxon>
        <taxon>Chernetidae</taxon>
        <taxon>Cordylochernes</taxon>
    </lineage>
</organism>
<dbReference type="Gene3D" id="3.30.420.10">
    <property type="entry name" value="Ribonuclease H-like superfamily/Ribonuclease H"/>
    <property type="match status" value="3"/>
</dbReference>
<proteinExistence type="predicted"/>
<reference evidence="1 2" key="1">
    <citation type="submission" date="2022-01" db="EMBL/GenBank/DDBJ databases">
        <title>A chromosomal length assembly of Cordylochernes scorpioides.</title>
        <authorList>
            <person name="Zeh D."/>
            <person name="Zeh J."/>
        </authorList>
    </citation>
    <scope>NUCLEOTIDE SEQUENCE [LARGE SCALE GENOMIC DNA]</scope>
    <source>
        <strain evidence="1">IN4F17</strain>
        <tissue evidence="1">Whole Body</tissue>
    </source>
</reference>
<name>A0ABY6LFZ5_9ARAC</name>
<sequence>MTVRASQMIQEVRSTIDVNNGSQYWTEPAEYLQTKREVEGYFFVGSPDDMAEVHRYGINFVAGKSYSVQIHVFKEHTVGIPAIEEPNKNQAESSVKENNDALGVTSIHNTTCLMSNQVRIIVYSNNYGDEPSRRDQMELSPPSSPHFGGLWEAGIKSVKYHLRRIVGKTKLTFEELTTVLTQIEACLNSRPLCPLTDDPEDLNALTAGHFLIGMPLTAVPSLVRESGSSLKGRWQLVEQIKTDFWKRWSLSVYGEECLSIQMVRRWRSWFLEGQQNVHDDERSDSPVTATDNAAVAAIRNVVEADRRVTIDEIMIRLPPGIEIRRSSIGTIMSDVLNFLKVCTRWVQRMEAARAFLEMHQSDGDQLFSSIVTGDESWVHHSTPETKRQSMVWKKPEESAPKKAKVTISAGKVMAMENFKWEIFTHPPYSPELAPSVFHLYPALKWHLGGKHFANDDEVQAEVNHWLRRQDTAWYNSGI</sequence>
<evidence type="ECO:0000313" key="2">
    <source>
        <dbReference type="Proteomes" id="UP001235939"/>
    </source>
</evidence>
<dbReference type="InterPro" id="IPR052709">
    <property type="entry name" value="Transposase-MT_Hybrid"/>
</dbReference>
<accession>A0ABY6LFZ5</accession>
<evidence type="ECO:0000313" key="1">
    <source>
        <dbReference type="EMBL" id="UYV78620.1"/>
    </source>
</evidence>
<dbReference type="EMBL" id="CP092878">
    <property type="protein sequence ID" value="UYV78620.1"/>
    <property type="molecule type" value="Genomic_DNA"/>
</dbReference>
<dbReference type="PANTHER" id="PTHR46060">
    <property type="entry name" value="MARINER MOS1 TRANSPOSASE-LIKE PROTEIN"/>
    <property type="match status" value="1"/>
</dbReference>
<gene>
    <name evidence="1" type="ORF">LAZ67_16002186</name>
</gene>
<dbReference type="PANTHER" id="PTHR46060:SF1">
    <property type="entry name" value="MARINER MOS1 TRANSPOSASE-LIKE PROTEIN"/>
    <property type="match status" value="1"/>
</dbReference>